<evidence type="ECO:0000313" key="2">
    <source>
        <dbReference type="Proteomes" id="UP000182631"/>
    </source>
</evidence>
<sequence length="198" mass="20680">MDAVEAWALADAQAYASGGATAVLVENFGDHPFFPHQAPPETVAAMGRIATAVVRAVPLPVGITCCATTAPPPWLWPCGQRGPVYPGERSERGHGHRPGPDPGVRCLASAASAAEEVVVLADVLVKHALPLAPLPVHTAVRDTLERGGRRWGHRVRGQHGNSSGIGDLAAGQPCIPGSACADWQRLRASHCRPLVSLV</sequence>
<gene>
    <name evidence="1" type="ORF">FLM9_785</name>
</gene>
<dbReference type="InterPro" id="IPR005137">
    <property type="entry name" value="BtpA"/>
</dbReference>
<keyword evidence="2" id="KW-1185">Reference proteome</keyword>
<accession>A0A161KAA3</accession>
<proteinExistence type="predicted"/>
<dbReference type="Proteomes" id="UP000182631">
    <property type="component" value="Unassembled WGS sequence"/>
</dbReference>
<dbReference type="EMBL" id="FITM01000089">
    <property type="protein sequence ID" value="CZB17083.1"/>
    <property type="molecule type" value="Genomic_DNA"/>
</dbReference>
<reference evidence="2" key="1">
    <citation type="submission" date="2016-02" db="EMBL/GenBank/DDBJ databases">
        <authorList>
            <person name="liu f."/>
        </authorList>
    </citation>
    <scope>NUCLEOTIDE SEQUENCE [LARGE SCALE GENOMIC DNA]</scope>
</reference>
<evidence type="ECO:0000313" key="1">
    <source>
        <dbReference type="EMBL" id="CZB17083.1"/>
    </source>
</evidence>
<dbReference type="PANTHER" id="PTHR21381">
    <property type="entry name" value="ZGC:162297"/>
    <property type="match status" value="1"/>
</dbReference>
<dbReference type="Pfam" id="PF03437">
    <property type="entry name" value="BtpA"/>
    <property type="match status" value="1"/>
</dbReference>
<protein>
    <submittedName>
        <fullName evidence="1">Photosystem I biogenesis protein BtpA</fullName>
    </submittedName>
</protein>
<dbReference type="AlphaFoldDB" id="A0A161KAA3"/>
<dbReference type="PANTHER" id="PTHR21381:SF3">
    <property type="entry name" value="SGC REGION PROTEIN SGCQ-RELATED"/>
    <property type="match status" value="1"/>
</dbReference>
<name>A0A161KAA3_9SYNE</name>
<organism evidence="1 2">
    <name type="scientific">Candidatus Synechococcus spongiarum</name>
    <dbReference type="NCBI Taxonomy" id="431041"/>
    <lineage>
        <taxon>Bacteria</taxon>
        <taxon>Bacillati</taxon>
        <taxon>Cyanobacteriota</taxon>
        <taxon>Cyanophyceae</taxon>
        <taxon>Synechococcales</taxon>
        <taxon>Synechococcaceae</taxon>
        <taxon>Synechococcus</taxon>
    </lineage>
</organism>